<feature type="site" description="Involved in the stabilization of negative charge on the oxyanion by the formation of the oxyanion hole" evidence="9">
    <location>
        <position position="121"/>
    </location>
</feature>
<proteinExistence type="inferred from homology"/>
<dbReference type="GO" id="GO:0004042">
    <property type="term" value="F:L-glutamate N-acetyltransferase activity"/>
    <property type="evidence" value="ECO:0007669"/>
    <property type="project" value="UniProtKB-UniRule"/>
</dbReference>
<sequence length="408" mass="44550">MAINLKVPGENEIFPINGIEIGIAEAGIKKINKKDLTIFKISENTTVSGSFTRNLFKAAPVQVSEENLNLSLPRIRALVINTGNANAGTGKTGIEAARNTCEALGKLLNINPEQILPFSTGVIMEPLPIEKLIKALPNAIRNLGNSSWQDAAYSIMTTDTTPKIFSEKFIIGNKNVTVTGISKGAGMICPNMATMLAFIGTDIKIEQSLLNRMIKEITDSSFNRITVDGDTSTNDSFVIMATGTSDLAITSENDKHYQEVLLALKKASLDLSQKIIRDAEGATKFITIDIVQANNTEEALKVAYSIAHSPLVKTAFYASDPNIGRILAAIGYSKAKIKIEDLYIWLNEVLIVKNGAINPDYKEEDGKNVLQQTEIRIKVFIGTGNINETIYTCDLSHEYVTINAEYRS</sequence>
<dbReference type="InterPro" id="IPR016117">
    <property type="entry name" value="ArgJ-like_dom_sf"/>
</dbReference>
<dbReference type="PANTHER" id="PTHR23100:SF0">
    <property type="entry name" value="ARGININE BIOSYNTHESIS BIFUNCTIONAL PROTEIN ARGJ, MITOCHONDRIAL"/>
    <property type="match status" value="1"/>
</dbReference>
<dbReference type="UniPathway" id="UPA00068">
    <property type="reaction ID" value="UER00106"/>
</dbReference>
<comment type="catalytic activity">
    <reaction evidence="9">
        <text>L-glutamate + acetyl-CoA = N-acetyl-L-glutamate + CoA + H(+)</text>
        <dbReference type="Rhea" id="RHEA:24292"/>
        <dbReference type="ChEBI" id="CHEBI:15378"/>
        <dbReference type="ChEBI" id="CHEBI:29985"/>
        <dbReference type="ChEBI" id="CHEBI:44337"/>
        <dbReference type="ChEBI" id="CHEBI:57287"/>
        <dbReference type="ChEBI" id="CHEBI:57288"/>
        <dbReference type="EC" id="2.3.1.1"/>
    </reaction>
</comment>
<dbReference type="CDD" id="cd02152">
    <property type="entry name" value="OAT"/>
    <property type="match status" value="1"/>
</dbReference>
<dbReference type="Gene3D" id="3.60.70.12">
    <property type="entry name" value="L-amino peptidase D-ALA esterase/amidase"/>
    <property type="match status" value="1"/>
</dbReference>
<feature type="active site" description="Nucleophile" evidence="9">
    <location>
        <position position="194"/>
    </location>
</feature>
<dbReference type="Pfam" id="PF01960">
    <property type="entry name" value="ArgJ"/>
    <property type="match status" value="1"/>
</dbReference>
<comment type="catalytic activity">
    <reaction evidence="8 9">
        <text>N(2)-acetyl-L-ornithine + L-glutamate = N-acetyl-L-glutamate + L-ornithine</text>
        <dbReference type="Rhea" id="RHEA:15349"/>
        <dbReference type="ChEBI" id="CHEBI:29985"/>
        <dbReference type="ChEBI" id="CHEBI:44337"/>
        <dbReference type="ChEBI" id="CHEBI:46911"/>
        <dbReference type="ChEBI" id="CHEBI:57805"/>
        <dbReference type="EC" id="2.3.1.35"/>
    </reaction>
</comment>
<keyword evidence="9" id="KW-0511">Multifunctional enzyme</keyword>
<feature type="binding site" evidence="9">
    <location>
        <position position="403"/>
    </location>
    <ligand>
        <name>substrate</name>
    </ligand>
</feature>
<feature type="chain" id="PRO_5023555605" description="Arginine biosynthesis bifunctional protein ArgJ alpha chain" evidence="9">
    <location>
        <begin position="1"/>
        <end position="193"/>
    </location>
</feature>
<dbReference type="PANTHER" id="PTHR23100">
    <property type="entry name" value="ARGININE BIOSYNTHESIS BIFUNCTIONAL PROTEIN ARGJ"/>
    <property type="match status" value="1"/>
</dbReference>
<feature type="binding site" evidence="9">
    <location>
        <position position="280"/>
    </location>
    <ligand>
        <name>substrate</name>
    </ligand>
</feature>
<dbReference type="GO" id="GO:0006592">
    <property type="term" value="P:ornithine biosynthetic process"/>
    <property type="evidence" value="ECO:0007669"/>
    <property type="project" value="TreeGrafter"/>
</dbReference>
<keyword evidence="9" id="KW-0963">Cytoplasm</keyword>
<evidence type="ECO:0000256" key="2">
    <source>
        <dbReference type="ARBA" id="ARBA00011475"/>
    </source>
</evidence>
<comment type="similarity">
    <text evidence="1 9">Belongs to the ArgJ family.</text>
</comment>
<dbReference type="NCBIfam" id="TIGR00120">
    <property type="entry name" value="ArgJ"/>
    <property type="match status" value="1"/>
</dbReference>
<dbReference type="eggNOG" id="COG1364">
    <property type="taxonomic scope" value="Bacteria"/>
</dbReference>
<dbReference type="NCBIfam" id="NF003802">
    <property type="entry name" value="PRK05388.1"/>
    <property type="match status" value="1"/>
</dbReference>
<keyword evidence="4 9" id="KW-0028">Amino-acid biosynthesis</keyword>
<dbReference type="RefSeq" id="WP_015396040.1">
    <property type="nucleotide sequence ID" value="NC_020294.1"/>
</dbReference>
<comment type="pathway">
    <text evidence="9">Amino-acid biosynthesis; L-arginine biosynthesis; N(2)-acetyl-L-ornithine from L-glutamate: step 1/4.</text>
</comment>
<reference evidence="10 11" key="1">
    <citation type="journal article" date="2013" name="Genome Biol. Evol.">
        <title>Genome evolution and phylogenomic analysis of candidatus kinetoplastibacterium, the betaproteobacterial endosymbionts of strigomonas and angomonas.</title>
        <authorList>
            <person name="Alves J.M."/>
            <person name="Serrano M.G."/>
            <person name="Maia da Silva F."/>
            <person name="Voegtly L.J."/>
            <person name="Matveyev A.V."/>
            <person name="Teixeira M.M."/>
            <person name="Camargo E.P."/>
            <person name="Buck G.A."/>
        </authorList>
    </citation>
    <scope>NUCLEOTIDE SEQUENCE [LARGE SCALE GENOMIC DNA]</scope>
    <source>
        <strain evidence="10 11">TCC079E</strain>
    </source>
</reference>
<keyword evidence="5 9" id="KW-0808">Transferase</keyword>
<evidence type="ECO:0000256" key="7">
    <source>
        <dbReference type="ARBA" id="ARBA00023315"/>
    </source>
</evidence>
<comment type="subunit">
    <text evidence="2 9">Heterotetramer of two alpha and two beta chains.</text>
</comment>
<keyword evidence="11" id="KW-1185">Reference proteome</keyword>
<gene>
    <name evidence="9" type="primary">argJ</name>
    <name evidence="10" type="ORF">CDSE_0282</name>
</gene>
<dbReference type="STRING" id="1208919.CDSE_0282"/>
<feature type="site" description="Involved in the stabilization of negative charge on the oxyanion by the formation of the oxyanion hole" evidence="9">
    <location>
        <position position="120"/>
    </location>
</feature>
<feature type="binding site" evidence="9">
    <location>
        <position position="183"/>
    </location>
    <ligand>
        <name>substrate</name>
    </ligand>
</feature>
<comment type="pathway">
    <text evidence="9">Amino-acid biosynthesis; L-arginine biosynthesis; L-ornithine and N-acetyl-L-glutamate from L-glutamate and N(2)-acetyl-L-ornithine (cyclic): step 1/1.</text>
</comment>
<evidence type="ECO:0000256" key="6">
    <source>
        <dbReference type="ARBA" id="ARBA00022813"/>
    </source>
</evidence>
<dbReference type="GO" id="GO:0006526">
    <property type="term" value="P:L-arginine biosynthetic process"/>
    <property type="evidence" value="ECO:0007669"/>
    <property type="project" value="UniProtKB-UniRule"/>
</dbReference>
<evidence type="ECO:0000313" key="10">
    <source>
        <dbReference type="EMBL" id="AGF46629.1"/>
    </source>
</evidence>
<dbReference type="KEGG" id="kde:CDSE_0282"/>
<feature type="site" description="Cleavage; by autolysis" evidence="9">
    <location>
        <begin position="193"/>
        <end position="194"/>
    </location>
</feature>
<dbReference type="InterPro" id="IPR042195">
    <property type="entry name" value="ArgJ_beta_C"/>
</dbReference>
<evidence type="ECO:0000256" key="5">
    <source>
        <dbReference type="ARBA" id="ARBA00022679"/>
    </source>
</evidence>
<dbReference type="PATRIC" id="fig|1208919.3.peg.66"/>
<evidence type="ECO:0000256" key="8">
    <source>
        <dbReference type="ARBA" id="ARBA00049439"/>
    </source>
</evidence>
<dbReference type="FunFam" id="3.10.20.340:FF:000001">
    <property type="entry name" value="Arginine biosynthesis bifunctional protein ArgJ, chloroplastic"/>
    <property type="match status" value="1"/>
</dbReference>
<dbReference type="SUPFAM" id="SSF56266">
    <property type="entry name" value="DmpA/ArgJ-like"/>
    <property type="match status" value="1"/>
</dbReference>
<dbReference type="EC" id="2.3.1.1" evidence="9"/>
<feature type="binding site" evidence="9">
    <location>
        <position position="157"/>
    </location>
    <ligand>
        <name>substrate</name>
    </ligand>
</feature>
<protein>
    <recommendedName>
        <fullName evidence="9">Arginine biosynthesis bifunctional protein ArgJ</fullName>
    </recommendedName>
    <domain>
        <recommendedName>
            <fullName evidence="9">Glutamate N-acetyltransferase</fullName>
            <ecNumber evidence="9">2.3.1.35</ecNumber>
        </recommendedName>
        <alternativeName>
            <fullName evidence="9">Ornithine acetyltransferase</fullName>
            <shortName evidence="9">OATase</shortName>
        </alternativeName>
        <alternativeName>
            <fullName evidence="9">Ornithine transacetylase</fullName>
        </alternativeName>
    </domain>
    <domain>
        <recommendedName>
            <fullName evidence="9">Amino-acid acetyltransferase</fullName>
            <ecNumber evidence="9">2.3.1.1</ecNumber>
        </recommendedName>
        <alternativeName>
            <fullName evidence="9">N-acetylglutamate synthase</fullName>
            <shortName evidence="9">AGSase</shortName>
        </alternativeName>
    </domain>
    <component>
        <recommendedName>
            <fullName evidence="9">Arginine biosynthesis bifunctional protein ArgJ alpha chain</fullName>
        </recommendedName>
    </component>
    <component>
        <recommendedName>
            <fullName evidence="9">Arginine biosynthesis bifunctional protein ArgJ beta chain</fullName>
        </recommendedName>
    </component>
</protein>
<comment type="function">
    <text evidence="9">Catalyzes two activities which are involved in the cyclic version of arginine biosynthesis: the synthesis of N-acetylglutamate from glutamate and acetyl-CoA as the acetyl donor, and of ornithine by transacetylation between N(2)-acetylornithine and glutamate.</text>
</comment>
<comment type="subcellular location">
    <subcellularLocation>
        <location evidence="9">Cytoplasm</location>
    </subcellularLocation>
</comment>
<evidence type="ECO:0000256" key="4">
    <source>
        <dbReference type="ARBA" id="ARBA00022605"/>
    </source>
</evidence>
<dbReference type="AlphaFoldDB" id="M1LTI2"/>
<dbReference type="GO" id="GO:0005737">
    <property type="term" value="C:cytoplasm"/>
    <property type="evidence" value="ECO:0007669"/>
    <property type="project" value="UniProtKB-SubCell"/>
</dbReference>
<dbReference type="HOGENOM" id="CLU_027172_1_0_4"/>
<evidence type="ECO:0000313" key="11">
    <source>
        <dbReference type="Proteomes" id="UP000011547"/>
    </source>
</evidence>
<accession>M1LTI2</accession>
<dbReference type="GO" id="GO:0004358">
    <property type="term" value="F:L-glutamate N-acetyltransferase activity, acting on acetyl-L-ornithine as donor"/>
    <property type="evidence" value="ECO:0007669"/>
    <property type="project" value="UniProtKB-UniRule"/>
</dbReference>
<dbReference type="HAMAP" id="MF_01106">
    <property type="entry name" value="ArgJ"/>
    <property type="match status" value="1"/>
</dbReference>
<dbReference type="Proteomes" id="UP000011547">
    <property type="component" value="Chromosome"/>
</dbReference>
<name>M1LTI2_9PROT</name>
<evidence type="ECO:0000256" key="1">
    <source>
        <dbReference type="ARBA" id="ARBA00006774"/>
    </source>
</evidence>
<feature type="chain" id="PRO_5023555606" description="Arginine biosynthesis bifunctional protein ArgJ beta chain" evidence="9">
    <location>
        <begin position="194"/>
        <end position="408"/>
    </location>
</feature>
<dbReference type="EMBL" id="CP003803">
    <property type="protein sequence ID" value="AGF46629.1"/>
    <property type="molecule type" value="Genomic_DNA"/>
</dbReference>
<dbReference type="Gene3D" id="3.10.20.340">
    <property type="entry name" value="ArgJ beta chain, C-terminal domain"/>
    <property type="match status" value="1"/>
</dbReference>
<evidence type="ECO:0000256" key="9">
    <source>
        <dbReference type="HAMAP-Rule" id="MF_01106"/>
    </source>
</evidence>
<keyword evidence="6 9" id="KW-0068">Autocatalytic cleavage</keyword>
<evidence type="ECO:0000256" key="3">
    <source>
        <dbReference type="ARBA" id="ARBA00022571"/>
    </source>
</evidence>
<feature type="binding site" evidence="9">
    <location>
        <position position="408"/>
    </location>
    <ligand>
        <name>substrate</name>
    </ligand>
</feature>
<dbReference type="FunFam" id="3.60.70.12:FF:000001">
    <property type="entry name" value="Arginine biosynthesis bifunctional protein ArgJ, chloroplastic"/>
    <property type="match status" value="1"/>
</dbReference>
<dbReference type="EC" id="2.3.1.35" evidence="9"/>
<organism evidence="10 11">
    <name type="scientific">Candidatus Kinetoplastidibacterium desouzai TCC079E</name>
    <dbReference type="NCBI Taxonomy" id="1208919"/>
    <lineage>
        <taxon>Bacteria</taxon>
        <taxon>Pseudomonadati</taxon>
        <taxon>Pseudomonadota</taxon>
        <taxon>Betaproteobacteria</taxon>
        <taxon>Candidatus Kinetoplastidibacterium</taxon>
    </lineage>
</organism>
<dbReference type="InterPro" id="IPR002813">
    <property type="entry name" value="Arg_biosynth_ArgJ"/>
</dbReference>
<keyword evidence="3 9" id="KW-0055">Arginine biosynthesis</keyword>
<keyword evidence="7 9" id="KW-0012">Acyltransferase</keyword>
<dbReference type="OrthoDB" id="9804242at2"/>
<feature type="binding site" evidence="9">
    <location>
        <position position="194"/>
    </location>
    <ligand>
        <name>substrate</name>
    </ligand>
</feature>